<dbReference type="Proteomes" id="UP000000683">
    <property type="component" value="Chromosome"/>
</dbReference>
<protein>
    <recommendedName>
        <fullName evidence="3">Bacteriocin</fullName>
    </recommendedName>
</protein>
<organism evidence="1 2">
    <name type="scientific">Alteromonas naphthalenivorans</name>
    <dbReference type="NCBI Taxonomy" id="715451"/>
    <lineage>
        <taxon>Bacteria</taxon>
        <taxon>Pseudomonadati</taxon>
        <taxon>Pseudomonadota</taxon>
        <taxon>Gammaproteobacteria</taxon>
        <taxon>Alteromonadales</taxon>
        <taxon>Alteromonadaceae</taxon>
        <taxon>Alteromonas/Salinimonas group</taxon>
        <taxon>Alteromonas</taxon>
    </lineage>
</organism>
<name>F5Z6B0_ALTNA</name>
<dbReference type="HOGENOM" id="CLU_3179392_0_0_6"/>
<reference evidence="1 2" key="1">
    <citation type="journal article" date="2011" name="J. Bacteriol.">
        <title>Complete genome sequence of the polycyclic aromatic hydrocarbon-degrading bacterium Alteromonas sp. strain SN2.</title>
        <authorList>
            <person name="Jin H.M."/>
            <person name="Jeong H."/>
            <person name="Moon E.J."/>
            <person name="Math R.K."/>
            <person name="Lee K."/>
            <person name="Kim H.J."/>
            <person name="Jeon C.O."/>
            <person name="Oh T.K."/>
            <person name="Kim J.F."/>
        </authorList>
    </citation>
    <scope>NUCLEOTIDE SEQUENCE [LARGE SCALE GENOMIC DNA]</scope>
    <source>
        <strain evidence="2">JCM 17741 / KACC 18427 / KCTC 11700BP / SN2</strain>
    </source>
</reference>
<dbReference type="EMBL" id="CP002339">
    <property type="protein sequence ID" value="AEF05423.1"/>
    <property type="molecule type" value="Genomic_DNA"/>
</dbReference>
<sequence>MRELIELNKEEVSQVSGALWGVGGGVASGAIVNVLSDAEDAATTDE</sequence>
<dbReference type="RefSeq" id="WP_013786333.1">
    <property type="nucleotide sequence ID" value="NC_015554.1"/>
</dbReference>
<dbReference type="AlphaFoldDB" id="F5Z6B0"/>
<evidence type="ECO:0000313" key="2">
    <source>
        <dbReference type="Proteomes" id="UP000000683"/>
    </source>
</evidence>
<proteinExistence type="predicted"/>
<gene>
    <name evidence="1" type="ordered locus">ambt_19660</name>
</gene>
<evidence type="ECO:0008006" key="3">
    <source>
        <dbReference type="Google" id="ProtNLM"/>
    </source>
</evidence>
<dbReference type="KEGG" id="alt:ambt_19660"/>
<keyword evidence="2" id="KW-1185">Reference proteome</keyword>
<accession>F5Z6B0</accession>
<evidence type="ECO:0000313" key="1">
    <source>
        <dbReference type="EMBL" id="AEF05423.1"/>
    </source>
</evidence>